<comment type="catalytic activity">
    <reaction evidence="9">
        <text>2 L-dopa + O2 = 2 L-dopaquinone + 2 H2O</text>
        <dbReference type="Rhea" id="RHEA:34287"/>
        <dbReference type="ChEBI" id="CHEBI:15377"/>
        <dbReference type="ChEBI" id="CHEBI:15379"/>
        <dbReference type="ChEBI" id="CHEBI:57504"/>
        <dbReference type="ChEBI" id="CHEBI:57924"/>
        <dbReference type="EC" id="1.14.18.1"/>
    </reaction>
</comment>
<evidence type="ECO:0000256" key="5">
    <source>
        <dbReference type="ARBA" id="ARBA00023002"/>
    </source>
</evidence>
<evidence type="ECO:0000256" key="1">
    <source>
        <dbReference type="ARBA" id="ARBA00001973"/>
    </source>
</evidence>
<dbReference type="PANTHER" id="PTHR11474:SF76">
    <property type="entry name" value="SHKT DOMAIN-CONTAINING PROTEIN"/>
    <property type="match status" value="1"/>
</dbReference>
<dbReference type="InterPro" id="IPR002227">
    <property type="entry name" value="Tyrosinase_Cu-bd"/>
</dbReference>
<evidence type="ECO:0000259" key="13">
    <source>
        <dbReference type="PROSITE" id="PS00497"/>
    </source>
</evidence>
<reference evidence="15" key="1">
    <citation type="journal article" date="2020" name="Stud. Mycol.">
        <title>101 Dothideomycetes genomes: a test case for predicting lifestyles and emergence of pathogens.</title>
        <authorList>
            <person name="Haridas S."/>
            <person name="Albert R."/>
            <person name="Binder M."/>
            <person name="Bloem J."/>
            <person name="Labutti K."/>
            <person name="Salamov A."/>
            <person name="Andreopoulos B."/>
            <person name="Baker S."/>
            <person name="Barry K."/>
            <person name="Bills G."/>
            <person name="Bluhm B."/>
            <person name="Cannon C."/>
            <person name="Castanera R."/>
            <person name="Culley D."/>
            <person name="Daum C."/>
            <person name="Ezra D."/>
            <person name="Gonzalez J."/>
            <person name="Henrissat B."/>
            <person name="Kuo A."/>
            <person name="Liang C."/>
            <person name="Lipzen A."/>
            <person name="Lutzoni F."/>
            <person name="Magnuson J."/>
            <person name="Mondo S."/>
            <person name="Nolan M."/>
            <person name="Ohm R."/>
            <person name="Pangilinan J."/>
            <person name="Park H.-J."/>
            <person name="Ramirez L."/>
            <person name="Alfaro M."/>
            <person name="Sun H."/>
            <person name="Tritt A."/>
            <person name="Yoshinaga Y."/>
            <person name="Zwiers L.-H."/>
            <person name="Turgeon B."/>
            <person name="Goodwin S."/>
            <person name="Spatafora J."/>
            <person name="Crous P."/>
            <person name="Grigoriev I."/>
        </authorList>
    </citation>
    <scope>NUCLEOTIDE SEQUENCE</scope>
    <source>
        <strain evidence="15">CBS 690.94</strain>
    </source>
</reference>
<feature type="region of interest" description="Disordered" evidence="11">
    <location>
        <begin position="429"/>
        <end position="450"/>
    </location>
</feature>
<dbReference type="InterPro" id="IPR050316">
    <property type="entry name" value="Tyrosinase/Hemocyanin"/>
</dbReference>
<keyword evidence="16" id="KW-1185">Reference proteome</keyword>
<keyword evidence="4" id="KW-0479">Metal-binding</keyword>
<keyword evidence="6" id="KW-0186">Copper</keyword>
<dbReference type="PROSITE" id="PS00498">
    <property type="entry name" value="TYROSINASE_2"/>
    <property type="match status" value="1"/>
</dbReference>
<dbReference type="PANTHER" id="PTHR11474">
    <property type="entry name" value="TYROSINASE FAMILY MEMBER"/>
    <property type="match status" value="1"/>
</dbReference>
<dbReference type="Pfam" id="PF18132">
    <property type="entry name" value="Tyrosinase_C"/>
    <property type="match status" value="1"/>
</dbReference>
<dbReference type="Gene3D" id="1.10.1280.10">
    <property type="entry name" value="Di-copper center containing domain from catechol oxidase"/>
    <property type="match status" value="1"/>
</dbReference>
<comment type="cofactor">
    <cofactor evidence="1">
        <name>Cu(2+)</name>
        <dbReference type="ChEBI" id="CHEBI:29036"/>
    </cofactor>
</comment>
<keyword evidence="7" id="KW-0503">Monooxygenase</keyword>
<keyword evidence="5" id="KW-0560">Oxidoreductase</keyword>
<feature type="domain" description="Tyrosinase copper-binding" evidence="14">
    <location>
        <begin position="329"/>
        <end position="340"/>
    </location>
</feature>
<dbReference type="EC" id="1.14.18.1" evidence="3"/>
<evidence type="ECO:0000256" key="10">
    <source>
        <dbReference type="ARBA" id="ARBA00048881"/>
    </source>
</evidence>
<feature type="region of interest" description="Disordered" evidence="11">
    <location>
        <begin position="248"/>
        <end position="271"/>
    </location>
</feature>
<evidence type="ECO:0000313" key="16">
    <source>
        <dbReference type="Proteomes" id="UP000799764"/>
    </source>
</evidence>
<evidence type="ECO:0000259" key="14">
    <source>
        <dbReference type="PROSITE" id="PS00498"/>
    </source>
</evidence>
<evidence type="ECO:0000256" key="12">
    <source>
        <dbReference type="SAM" id="SignalP"/>
    </source>
</evidence>
<dbReference type="OrthoDB" id="6132182at2759"/>
<sequence length="751" mass="81266">MKSFSFALIGITASLSLLTSTQAVTLSNGTASNSTVGGRCSAIQKTDESSYYSVVGVQGTGVHPRQELRELEQDAETWNLFLQAFARFQAMDQSDKASYFQVAAIHGAPFVQWDGVAGEGLMGYCPHGSSVFLPWHRPYLALFEQVLQRKAMEIAIEYPAGYSQEKALSVASHVRLPYWDWALNPGNSTEGVMPASLRSQSATVTYPNGTSGEIPNPLYAYSFHPLKYEDFSALAEYEFKDWNTTIRLPENGTSPTATSRNDVANERATTAQPDNRDTLYKLLTTYQSFNEWSSAAGGSDIGSVEVLHNSFHNMFGMGNMGIVEASAYDPVFWFHHCQMDRLMAIYQYRYPDTWVQAASQYKATYYYEVNSIQGANSPLEPFHMNANGDIWTSNLIRNWTSFGYTYPELADNPSNTTLTSTINKLYKPQTQGLDSNNSTDGSSGAATNSSAKATDWNAQVKMPADIQVSYSVRCFLGEPSSDPTQWATDPNYIGQVATASSPRMSSNITFTSTVSLTEKLYKKFQAGELTSLTDEAVSAFLEKNFHWRIQALDYTEIPRSSPPKGLNVTVFNIPISIPKNDTDVPEWTGSKAFKPEIHGNPPKSATGAPLAGNTDGWNATSGTWHWSNADEAAVSSAVNQIAETTTSAAPHSSVTAGPGEAVEVTTLPNGQVVTHVVTVVVTVTAGAEPAETGSASLKEAETATPVTTAVGSVTPGPGEAVEVVTLDSGEEIARIVTVVEEVTVFVPAPTA</sequence>
<evidence type="ECO:0000256" key="3">
    <source>
        <dbReference type="ARBA" id="ARBA00011906"/>
    </source>
</evidence>
<evidence type="ECO:0000313" key="15">
    <source>
        <dbReference type="EMBL" id="KAF2449118.1"/>
    </source>
</evidence>
<keyword evidence="8" id="KW-0470">Melanin biosynthesis</keyword>
<evidence type="ECO:0000256" key="4">
    <source>
        <dbReference type="ARBA" id="ARBA00022723"/>
    </source>
</evidence>
<evidence type="ECO:0000256" key="9">
    <source>
        <dbReference type="ARBA" id="ARBA00048233"/>
    </source>
</evidence>
<feature type="chain" id="PRO_5040176584" description="tyrosinase" evidence="12">
    <location>
        <begin position="24"/>
        <end position="751"/>
    </location>
</feature>
<dbReference type="InterPro" id="IPR041640">
    <property type="entry name" value="Tyrosinase_C"/>
</dbReference>
<dbReference type="PRINTS" id="PR00092">
    <property type="entry name" value="TYROSINASE"/>
</dbReference>
<dbReference type="Pfam" id="PF00264">
    <property type="entry name" value="Tyrosinase"/>
    <property type="match status" value="1"/>
</dbReference>
<proteinExistence type="inferred from homology"/>
<evidence type="ECO:0000256" key="11">
    <source>
        <dbReference type="SAM" id="MobiDB-lite"/>
    </source>
</evidence>
<gene>
    <name evidence="15" type="ORF">P171DRAFT_186463</name>
</gene>
<dbReference type="Proteomes" id="UP000799764">
    <property type="component" value="Unassembled WGS sequence"/>
</dbReference>
<evidence type="ECO:0000256" key="6">
    <source>
        <dbReference type="ARBA" id="ARBA00023008"/>
    </source>
</evidence>
<comment type="similarity">
    <text evidence="2">Belongs to the tyrosinase family.</text>
</comment>
<feature type="region of interest" description="Disordered" evidence="11">
    <location>
        <begin position="585"/>
        <end position="622"/>
    </location>
</feature>
<keyword evidence="12" id="KW-0732">Signal</keyword>
<dbReference type="SUPFAM" id="SSF48056">
    <property type="entry name" value="Di-copper centre-containing domain"/>
    <property type="match status" value="1"/>
</dbReference>
<dbReference type="InterPro" id="IPR008922">
    <property type="entry name" value="Di-copper_centre_dom_sf"/>
</dbReference>
<dbReference type="GO" id="GO:0042438">
    <property type="term" value="P:melanin biosynthetic process"/>
    <property type="evidence" value="ECO:0007669"/>
    <property type="project" value="UniProtKB-KW"/>
</dbReference>
<comment type="caution">
    <text evidence="15">The sequence shown here is derived from an EMBL/GenBank/DDBJ whole genome shotgun (WGS) entry which is preliminary data.</text>
</comment>
<evidence type="ECO:0000256" key="2">
    <source>
        <dbReference type="ARBA" id="ARBA00009928"/>
    </source>
</evidence>
<organism evidence="15 16">
    <name type="scientific">Karstenula rhodostoma CBS 690.94</name>
    <dbReference type="NCBI Taxonomy" id="1392251"/>
    <lineage>
        <taxon>Eukaryota</taxon>
        <taxon>Fungi</taxon>
        <taxon>Dikarya</taxon>
        <taxon>Ascomycota</taxon>
        <taxon>Pezizomycotina</taxon>
        <taxon>Dothideomycetes</taxon>
        <taxon>Pleosporomycetidae</taxon>
        <taxon>Pleosporales</taxon>
        <taxon>Massarineae</taxon>
        <taxon>Didymosphaeriaceae</taxon>
        <taxon>Karstenula</taxon>
    </lineage>
</organism>
<comment type="catalytic activity">
    <reaction evidence="10">
        <text>L-tyrosine + O2 = L-dopaquinone + H2O</text>
        <dbReference type="Rhea" id="RHEA:18117"/>
        <dbReference type="ChEBI" id="CHEBI:15377"/>
        <dbReference type="ChEBI" id="CHEBI:15379"/>
        <dbReference type="ChEBI" id="CHEBI:57924"/>
        <dbReference type="ChEBI" id="CHEBI:58315"/>
        <dbReference type="EC" id="1.14.18.1"/>
    </reaction>
</comment>
<dbReference type="PROSITE" id="PS00497">
    <property type="entry name" value="TYROSINASE_1"/>
    <property type="match status" value="1"/>
</dbReference>
<dbReference type="EMBL" id="MU001494">
    <property type="protein sequence ID" value="KAF2449118.1"/>
    <property type="molecule type" value="Genomic_DNA"/>
</dbReference>
<accession>A0A9P4PTR1</accession>
<dbReference type="GO" id="GO:0046872">
    <property type="term" value="F:metal ion binding"/>
    <property type="evidence" value="ECO:0007669"/>
    <property type="project" value="UniProtKB-KW"/>
</dbReference>
<dbReference type="AlphaFoldDB" id="A0A9P4PTR1"/>
<protein>
    <recommendedName>
        <fullName evidence="3">tyrosinase</fullName>
        <ecNumber evidence="3">1.14.18.1</ecNumber>
    </recommendedName>
</protein>
<feature type="domain" description="Tyrosinase copper-binding" evidence="13">
    <location>
        <begin position="127"/>
        <end position="144"/>
    </location>
</feature>
<name>A0A9P4PTR1_9PLEO</name>
<dbReference type="GO" id="GO:0004503">
    <property type="term" value="F:tyrosinase activity"/>
    <property type="evidence" value="ECO:0007669"/>
    <property type="project" value="UniProtKB-EC"/>
</dbReference>
<evidence type="ECO:0000256" key="7">
    <source>
        <dbReference type="ARBA" id="ARBA00023033"/>
    </source>
</evidence>
<evidence type="ECO:0000256" key="8">
    <source>
        <dbReference type="ARBA" id="ARBA00023101"/>
    </source>
</evidence>
<feature type="signal peptide" evidence="12">
    <location>
        <begin position="1"/>
        <end position="23"/>
    </location>
</feature>